<gene>
    <name evidence="3" type="ORF">CTHT_0001300</name>
</gene>
<dbReference type="OMA" id="TEINIQW"/>
<keyword evidence="2" id="KW-0472">Membrane</keyword>
<protein>
    <submittedName>
        <fullName evidence="3">Uncharacterized protein</fullName>
    </submittedName>
</protein>
<evidence type="ECO:0000313" key="4">
    <source>
        <dbReference type="Proteomes" id="UP000008066"/>
    </source>
</evidence>
<dbReference type="GO" id="GO:0005506">
    <property type="term" value="F:iron ion binding"/>
    <property type="evidence" value="ECO:0007669"/>
    <property type="project" value="InterPro"/>
</dbReference>
<evidence type="ECO:0000256" key="2">
    <source>
        <dbReference type="SAM" id="Phobius"/>
    </source>
</evidence>
<keyword evidence="4" id="KW-1185">Reference proteome</keyword>
<dbReference type="eggNOG" id="ENOG502SSCR">
    <property type="taxonomic scope" value="Eukaryota"/>
</dbReference>
<dbReference type="SUPFAM" id="SSF48264">
    <property type="entry name" value="Cytochrome P450"/>
    <property type="match status" value="1"/>
</dbReference>
<dbReference type="OrthoDB" id="10029320at2759"/>
<dbReference type="AlphaFoldDB" id="G0RZ11"/>
<reference evidence="3 4" key="1">
    <citation type="journal article" date="2011" name="Cell">
        <title>Insight into structure and assembly of the nuclear pore complex by utilizing the genome of a eukaryotic thermophile.</title>
        <authorList>
            <person name="Amlacher S."/>
            <person name="Sarges P."/>
            <person name="Flemming D."/>
            <person name="van Noort V."/>
            <person name="Kunze R."/>
            <person name="Devos D.P."/>
            <person name="Arumugam M."/>
            <person name="Bork P."/>
            <person name="Hurt E."/>
        </authorList>
    </citation>
    <scope>NUCLEOTIDE SEQUENCE [LARGE SCALE GENOMIC DNA]</scope>
    <source>
        <strain evidence="4">DSM 1495 / CBS 144.50 / IMI 039719</strain>
    </source>
</reference>
<sequence length="467" mass="52632">MDLHKRFVSRVLIPSIAKGVKDAAFVLVCWVSALLILSIITTYREGREGQVSSLKASLDDNMRRVSASLAPYARKYLPFLYTEKPKAIEDWVEEQRAVANFSFAHGHDDLETRLRLRADINRRLERALWIDNSLTTTDVSHHRAFLAFSARLVNDKLANRDWERLYDVAVGFLNAELERTDKISLAETSLVTITEINIQWLRSKCDPQVGPSPILDKEIYNLNVTYGNLYNSFLRPGLPIKPAVKILSVIMPQYETLWRVVLLTFVTAYHSQRDLAHADVVKRTETVPSCLGKPSEEREALTVAMEGLRLYPSNKHLYRSCPITKAPSSTPIRTQLSCAISALHRHPSIWGPSALHFLPSRFDDSPSSTDNDVNDNSSNTGGLTPLQKRAYIPFSIRPHQCPAAGRHGFGYRMVTMLVVACGRVLGPERGKVLLGGEGLEDLTEELRTGRDELEELVWVRSEEARSE</sequence>
<organism evidence="4">
    <name type="scientific">Chaetomium thermophilum (strain DSM 1495 / CBS 144.50 / IMI 039719)</name>
    <name type="common">Thermochaetoides thermophila</name>
    <dbReference type="NCBI Taxonomy" id="759272"/>
    <lineage>
        <taxon>Eukaryota</taxon>
        <taxon>Fungi</taxon>
        <taxon>Dikarya</taxon>
        <taxon>Ascomycota</taxon>
        <taxon>Pezizomycotina</taxon>
        <taxon>Sordariomycetes</taxon>
        <taxon>Sordariomycetidae</taxon>
        <taxon>Sordariales</taxon>
        <taxon>Chaetomiaceae</taxon>
        <taxon>Thermochaetoides</taxon>
    </lineage>
</organism>
<dbReference type="EMBL" id="GL988032">
    <property type="protein sequence ID" value="EGS23439.1"/>
    <property type="molecule type" value="Genomic_DNA"/>
</dbReference>
<feature type="transmembrane region" description="Helical" evidence="2">
    <location>
        <begin position="23"/>
        <end position="43"/>
    </location>
</feature>
<evidence type="ECO:0000313" key="3">
    <source>
        <dbReference type="EMBL" id="EGS23439.1"/>
    </source>
</evidence>
<dbReference type="GeneID" id="18254168"/>
<dbReference type="GO" id="GO:0016705">
    <property type="term" value="F:oxidoreductase activity, acting on paired donors, with incorporation or reduction of molecular oxygen"/>
    <property type="evidence" value="ECO:0007669"/>
    <property type="project" value="InterPro"/>
</dbReference>
<dbReference type="RefSeq" id="XP_006690681.1">
    <property type="nucleotide sequence ID" value="XM_006690618.1"/>
</dbReference>
<dbReference type="HOGENOM" id="CLU_044612_2_0_1"/>
<feature type="region of interest" description="Disordered" evidence="1">
    <location>
        <begin position="361"/>
        <end position="385"/>
    </location>
</feature>
<keyword evidence="2" id="KW-0812">Transmembrane</keyword>
<evidence type="ECO:0000256" key="1">
    <source>
        <dbReference type="SAM" id="MobiDB-lite"/>
    </source>
</evidence>
<dbReference type="GO" id="GO:0004497">
    <property type="term" value="F:monooxygenase activity"/>
    <property type="evidence" value="ECO:0007669"/>
    <property type="project" value="InterPro"/>
</dbReference>
<feature type="compositionally biased region" description="Low complexity" evidence="1">
    <location>
        <begin position="365"/>
        <end position="379"/>
    </location>
</feature>
<dbReference type="GO" id="GO:0020037">
    <property type="term" value="F:heme binding"/>
    <property type="evidence" value="ECO:0007669"/>
    <property type="project" value="InterPro"/>
</dbReference>
<accession>G0RZ11</accession>
<dbReference type="KEGG" id="cthr:CTHT_0001300"/>
<dbReference type="InterPro" id="IPR036396">
    <property type="entry name" value="Cyt_P450_sf"/>
</dbReference>
<dbReference type="Proteomes" id="UP000008066">
    <property type="component" value="Unassembled WGS sequence"/>
</dbReference>
<keyword evidence="2" id="KW-1133">Transmembrane helix</keyword>
<dbReference type="Gene3D" id="1.10.630.10">
    <property type="entry name" value="Cytochrome P450"/>
    <property type="match status" value="1"/>
</dbReference>
<proteinExistence type="predicted"/>
<name>G0RZ11_CHATD</name>